<protein>
    <submittedName>
        <fullName evidence="1">Nucleotide pyrophosphohydrolase</fullName>
    </submittedName>
</protein>
<dbReference type="RefSeq" id="WP_147927121.1">
    <property type="nucleotide sequence ID" value="NZ_VKAC01000008.1"/>
</dbReference>
<dbReference type="PANTHER" id="PTHR46523:SF1">
    <property type="entry name" value="DCTP PYROPHOSPHATASE 1"/>
    <property type="match status" value="1"/>
</dbReference>
<dbReference type="GO" id="GO:0006253">
    <property type="term" value="P:dCTP catabolic process"/>
    <property type="evidence" value="ECO:0007669"/>
    <property type="project" value="TreeGrafter"/>
</dbReference>
<evidence type="ECO:0000313" key="2">
    <source>
        <dbReference type="Proteomes" id="UP000321234"/>
    </source>
</evidence>
<accession>A0A5C8ZBR3</accession>
<dbReference type="GO" id="GO:0005829">
    <property type="term" value="C:cytosol"/>
    <property type="evidence" value="ECO:0007669"/>
    <property type="project" value="TreeGrafter"/>
</dbReference>
<dbReference type="CDD" id="cd11537">
    <property type="entry name" value="NTP-PPase_RS21-C6_like"/>
    <property type="match status" value="1"/>
</dbReference>
<dbReference type="Proteomes" id="UP000321234">
    <property type="component" value="Unassembled WGS sequence"/>
</dbReference>
<dbReference type="InterPro" id="IPR052555">
    <property type="entry name" value="dCTP_Pyrophosphatase"/>
</dbReference>
<dbReference type="OrthoDB" id="9791898at2"/>
<dbReference type="Gene3D" id="1.10.287.1080">
    <property type="entry name" value="MazG-like"/>
    <property type="match status" value="1"/>
</dbReference>
<comment type="caution">
    <text evidence="1">The sequence shown here is derived from an EMBL/GenBank/DDBJ whole genome shotgun (WGS) entry which is preliminary data.</text>
</comment>
<keyword evidence="1" id="KW-0378">Hydrolase</keyword>
<dbReference type="GO" id="GO:0042262">
    <property type="term" value="P:DNA protection"/>
    <property type="evidence" value="ECO:0007669"/>
    <property type="project" value="TreeGrafter"/>
</dbReference>
<name>A0A5C8ZBR3_9ACTN</name>
<evidence type="ECO:0000313" key="1">
    <source>
        <dbReference type="EMBL" id="TXR55545.1"/>
    </source>
</evidence>
<reference evidence="1 2" key="1">
    <citation type="submission" date="2019-07" db="EMBL/GenBank/DDBJ databases">
        <title>Quadrisphaera sp. strain DD2A genome sequencing and assembly.</title>
        <authorList>
            <person name="Kim I."/>
        </authorList>
    </citation>
    <scope>NUCLEOTIDE SEQUENCE [LARGE SCALE GENOMIC DNA]</scope>
    <source>
        <strain evidence="1 2">DD2A</strain>
    </source>
</reference>
<dbReference type="AlphaFoldDB" id="A0A5C8ZBR3"/>
<sequence length="121" mass="13355">MHVSELQQLLRDFSAEREWQRFNTPRNLALALVGEVGEVAELLQWLTDAEAAQIATASGDDAERLRQRAGEEVSDVLAYLLLLADSLGVDVERAFTDKLAANAEKYPVHLARGSAAKYTDL</sequence>
<dbReference type="EMBL" id="VKAC01000008">
    <property type="protein sequence ID" value="TXR55545.1"/>
    <property type="molecule type" value="Genomic_DNA"/>
</dbReference>
<dbReference type="SUPFAM" id="SSF101386">
    <property type="entry name" value="all-alpha NTP pyrophosphatases"/>
    <property type="match status" value="1"/>
</dbReference>
<dbReference type="PIRSF" id="PIRSF029826">
    <property type="entry name" value="UCP029826_pph"/>
    <property type="match status" value="1"/>
</dbReference>
<dbReference type="Pfam" id="PF12643">
    <property type="entry name" value="MazG-like"/>
    <property type="match status" value="1"/>
</dbReference>
<gene>
    <name evidence="1" type="ORF">FMM08_14715</name>
</gene>
<dbReference type="GO" id="GO:0047840">
    <property type="term" value="F:dCTP diphosphatase activity"/>
    <property type="evidence" value="ECO:0007669"/>
    <property type="project" value="TreeGrafter"/>
</dbReference>
<dbReference type="PANTHER" id="PTHR46523">
    <property type="entry name" value="DCTP PYROPHOSPHATASE 1"/>
    <property type="match status" value="1"/>
</dbReference>
<organism evidence="1 2">
    <name type="scientific">Quadrisphaera setariae</name>
    <dbReference type="NCBI Taxonomy" id="2593304"/>
    <lineage>
        <taxon>Bacteria</taxon>
        <taxon>Bacillati</taxon>
        <taxon>Actinomycetota</taxon>
        <taxon>Actinomycetes</taxon>
        <taxon>Kineosporiales</taxon>
        <taxon>Kineosporiaceae</taxon>
        <taxon>Quadrisphaera</taxon>
    </lineage>
</organism>
<proteinExistence type="predicted"/>
<keyword evidence="2" id="KW-1185">Reference proteome</keyword>
<dbReference type="InterPro" id="IPR025984">
    <property type="entry name" value="DCTPP"/>
</dbReference>